<reference evidence="11 12" key="1">
    <citation type="submission" date="2024-02" db="EMBL/GenBank/DDBJ databases">
        <title>A Gaetbulibacter species isolated from tidal flats and genomic insights of their niches.</title>
        <authorList>
            <person name="Ye Y."/>
        </authorList>
    </citation>
    <scope>NUCLEOTIDE SEQUENCE [LARGE SCALE GENOMIC DNA]</scope>
    <source>
        <strain evidence="11 12">KEM-8</strain>
    </source>
</reference>
<keyword evidence="4 9" id="KW-0732">Signal</keyword>
<dbReference type="GO" id="GO:0008237">
    <property type="term" value="F:metallopeptidase activity"/>
    <property type="evidence" value="ECO:0007669"/>
    <property type="project" value="UniProtKB-KW"/>
</dbReference>
<evidence type="ECO:0000256" key="9">
    <source>
        <dbReference type="SAM" id="SignalP"/>
    </source>
</evidence>
<feature type="signal peptide" evidence="9">
    <location>
        <begin position="1"/>
        <end position="19"/>
    </location>
</feature>
<keyword evidence="3" id="KW-0479">Metal-binding</keyword>
<dbReference type="Gene3D" id="3.40.390.10">
    <property type="entry name" value="Collagenase (Catalytic Domain)"/>
    <property type="match status" value="1"/>
</dbReference>
<evidence type="ECO:0000256" key="8">
    <source>
        <dbReference type="ARBA" id="ARBA00023157"/>
    </source>
</evidence>
<keyword evidence="6" id="KW-0862">Zinc</keyword>
<gene>
    <name evidence="11" type="ORF">V8G56_02535</name>
</gene>
<dbReference type="InterPro" id="IPR024079">
    <property type="entry name" value="MetalloPept_cat_dom_sf"/>
</dbReference>
<keyword evidence="2" id="KW-0645">Protease</keyword>
<comment type="similarity">
    <text evidence="1">Belongs to the peptidase M43B family.</text>
</comment>
<keyword evidence="12" id="KW-1185">Reference proteome</keyword>
<evidence type="ECO:0000256" key="2">
    <source>
        <dbReference type="ARBA" id="ARBA00022670"/>
    </source>
</evidence>
<accession>A0ABW7MLH1</accession>
<dbReference type="Proteomes" id="UP001610104">
    <property type="component" value="Unassembled WGS sequence"/>
</dbReference>
<evidence type="ECO:0000259" key="10">
    <source>
        <dbReference type="Pfam" id="PF05572"/>
    </source>
</evidence>
<evidence type="ECO:0000256" key="6">
    <source>
        <dbReference type="ARBA" id="ARBA00022833"/>
    </source>
</evidence>
<feature type="chain" id="PRO_5045301663" evidence="9">
    <location>
        <begin position="20"/>
        <end position="354"/>
    </location>
</feature>
<evidence type="ECO:0000256" key="3">
    <source>
        <dbReference type="ARBA" id="ARBA00022723"/>
    </source>
</evidence>
<dbReference type="PANTHER" id="PTHR47466">
    <property type="match status" value="1"/>
</dbReference>
<keyword evidence="5" id="KW-0378">Hydrolase</keyword>
<evidence type="ECO:0000256" key="4">
    <source>
        <dbReference type="ARBA" id="ARBA00022729"/>
    </source>
</evidence>
<evidence type="ECO:0000313" key="11">
    <source>
        <dbReference type="EMBL" id="MFH6767599.1"/>
    </source>
</evidence>
<evidence type="ECO:0000313" key="12">
    <source>
        <dbReference type="Proteomes" id="UP001610104"/>
    </source>
</evidence>
<proteinExistence type="inferred from homology"/>
<evidence type="ECO:0000256" key="7">
    <source>
        <dbReference type="ARBA" id="ARBA00023049"/>
    </source>
</evidence>
<dbReference type="Pfam" id="PF05572">
    <property type="entry name" value="Peptidase_M43"/>
    <property type="match status" value="1"/>
</dbReference>
<dbReference type="PROSITE" id="PS51257">
    <property type="entry name" value="PROKAR_LIPOPROTEIN"/>
    <property type="match status" value="1"/>
</dbReference>
<feature type="domain" description="Peptidase M43 pregnancy-associated plasma-A" evidence="10">
    <location>
        <begin position="256"/>
        <end position="342"/>
    </location>
</feature>
<name>A0ABW7MLH1_9FLAO</name>
<dbReference type="CDD" id="cd04275">
    <property type="entry name" value="ZnMc_pappalysin_like"/>
    <property type="match status" value="1"/>
</dbReference>
<evidence type="ECO:0000256" key="5">
    <source>
        <dbReference type="ARBA" id="ARBA00022801"/>
    </source>
</evidence>
<sequence>MKKLFFGLASIALLFSACNNDTKEITLDQEIDMSDFYVYTDSADDLTNKSNTGKEINKTCGTMSNLNRLLAENPGLEKKMFDIEYHTRKLINAKGKPVGNPGGGGSDGGEPDIDVLRIEDNLNIVIPVYFHIILPNANDVSNAQIQSQLNVLNDDFSKLNTNLLPSGATNFINDATNTDISFTLAGIVRHNDNTSSWGTNDSVKRSYPPVSPSTQLNIWVCNLGSGLLGYAQFPGGSPDTDGIVILHESLPGGSASNYNLGRTASHEVGHYLNLRHIWGDGRCRQDDFVEDTPTSDGPNYGCPAYPTVNCSSTDMTMNYMDYTYDSCMYMFTDGQRNRMRAIFASGGPREIMIQ</sequence>
<dbReference type="EMBL" id="JBAWKC010000001">
    <property type="protein sequence ID" value="MFH6767599.1"/>
    <property type="molecule type" value="Genomic_DNA"/>
</dbReference>
<dbReference type="RefSeq" id="WP_395436893.1">
    <property type="nucleotide sequence ID" value="NZ_JBAWKC010000001.1"/>
</dbReference>
<dbReference type="SUPFAM" id="SSF55486">
    <property type="entry name" value="Metalloproteases ('zincins'), catalytic domain"/>
    <property type="match status" value="1"/>
</dbReference>
<organism evidence="11 12">
    <name type="scientific">Gaetbulibacter aquiaggeris</name>
    <dbReference type="NCBI Taxonomy" id="1735373"/>
    <lineage>
        <taxon>Bacteria</taxon>
        <taxon>Pseudomonadati</taxon>
        <taxon>Bacteroidota</taxon>
        <taxon>Flavobacteriia</taxon>
        <taxon>Flavobacteriales</taxon>
        <taxon>Flavobacteriaceae</taxon>
        <taxon>Gaetbulibacter</taxon>
    </lineage>
</organism>
<dbReference type="PANTHER" id="PTHR47466:SF1">
    <property type="entry name" value="METALLOPROTEASE MEP1 (AFU_ORTHOLOGUE AFUA_1G07730)-RELATED"/>
    <property type="match status" value="1"/>
</dbReference>
<evidence type="ECO:0000256" key="1">
    <source>
        <dbReference type="ARBA" id="ARBA00008721"/>
    </source>
</evidence>
<keyword evidence="8" id="KW-1015">Disulfide bond</keyword>
<protein>
    <submittedName>
        <fullName evidence="11">Zinc metalloprotease</fullName>
    </submittedName>
</protein>
<comment type="caution">
    <text evidence="11">The sequence shown here is derived from an EMBL/GenBank/DDBJ whole genome shotgun (WGS) entry which is preliminary data.</text>
</comment>
<dbReference type="InterPro" id="IPR008754">
    <property type="entry name" value="Peptidase_M43"/>
</dbReference>
<keyword evidence="7 11" id="KW-0482">Metalloprotease</keyword>